<accession>A0A5D3F9R5</accession>
<dbReference type="InterPro" id="IPR050268">
    <property type="entry name" value="NADH-dep_flavin_reductase"/>
</dbReference>
<dbReference type="PANTHER" id="PTHR30466">
    <property type="entry name" value="FLAVIN REDUCTASE"/>
    <property type="match status" value="1"/>
</dbReference>
<keyword evidence="4" id="KW-1185">Reference proteome</keyword>
<dbReference type="InterPro" id="IPR002563">
    <property type="entry name" value="Flavin_Rdtase-like_dom"/>
</dbReference>
<reference evidence="3 4" key="1">
    <citation type="submission" date="2019-08" db="EMBL/GenBank/DDBJ databases">
        <title>Actinomadura sp. nov. CYP1-5 isolated from mountain soil.</title>
        <authorList>
            <person name="Songsumanus A."/>
            <person name="Kuncharoen N."/>
            <person name="Kudo T."/>
            <person name="Yuki M."/>
            <person name="Igarashi Y."/>
            <person name="Tanasupawat S."/>
        </authorList>
    </citation>
    <scope>NUCLEOTIDE SEQUENCE [LARGE SCALE GENOMIC DNA]</scope>
    <source>
        <strain evidence="3 4">CYP1-5</strain>
    </source>
</reference>
<sequence length="168" mass="17983">MAAEPDAFREAMARFPAGVTIVTTHDQDGTSYGFTASSVTSVSMSPPLILVCLARTANSFPMFARTEHFAVSMLRPHHAELAMHFAGKHPDKFARGGFTRTGTGSTVVETALATVECSVYGRFDAGDHVVLVGQVEHLHVPDGPTEPAIYVGREFATLCTGRGTCLNR</sequence>
<gene>
    <name evidence="3" type="ORF">FXF68_35835</name>
</gene>
<comment type="caution">
    <text evidence="3">The sequence shown here is derived from an EMBL/GenBank/DDBJ whole genome shotgun (WGS) entry which is preliminary data.</text>
</comment>
<dbReference type="GO" id="GO:0006208">
    <property type="term" value="P:pyrimidine nucleobase catabolic process"/>
    <property type="evidence" value="ECO:0007669"/>
    <property type="project" value="TreeGrafter"/>
</dbReference>
<evidence type="ECO:0000313" key="4">
    <source>
        <dbReference type="Proteomes" id="UP000323505"/>
    </source>
</evidence>
<proteinExistence type="predicted"/>
<dbReference type="InterPro" id="IPR012349">
    <property type="entry name" value="Split_barrel_FMN-bd"/>
</dbReference>
<dbReference type="EMBL" id="VSRQ01000009">
    <property type="protein sequence ID" value="TYK44085.1"/>
    <property type="molecule type" value="Genomic_DNA"/>
</dbReference>
<organism evidence="3 4">
    <name type="scientific">Actinomadura decatromicini</name>
    <dbReference type="NCBI Taxonomy" id="2604572"/>
    <lineage>
        <taxon>Bacteria</taxon>
        <taxon>Bacillati</taxon>
        <taxon>Actinomycetota</taxon>
        <taxon>Actinomycetes</taxon>
        <taxon>Streptosporangiales</taxon>
        <taxon>Thermomonosporaceae</taxon>
        <taxon>Actinomadura</taxon>
    </lineage>
</organism>
<keyword evidence="1" id="KW-0560">Oxidoreductase</keyword>
<dbReference type="PANTHER" id="PTHR30466:SF1">
    <property type="entry name" value="FMN REDUCTASE (NADH) RUTF"/>
    <property type="match status" value="1"/>
</dbReference>
<dbReference type="RefSeq" id="WP_148767272.1">
    <property type="nucleotide sequence ID" value="NZ_VSRQ01000009.1"/>
</dbReference>
<feature type="domain" description="Flavin reductase like" evidence="2">
    <location>
        <begin position="12"/>
        <end position="157"/>
    </location>
</feature>
<dbReference type="SMART" id="SM00903">
    <property type="entry name" value="Flavin_Reduct"/>
    <property type="match status" value="1"/>
</dbReference>
<name>A0A5D3F9R5_9ACTN</name>
<dbReference type="Pfam" id="PF01613">
    <property type="entry name" value="Flavin_Reduct"/>
    <property type="match status" value="1"/>
</dbReference>
<dbReference type="SUPFAM" id="SSF50475">
    <property type="entry name" value="FMN-binding split barrel"/>
    <property type="match status" value="1"/>
</dbReference>
<protein>
    <submittedName>
        <fullName evidence="3">Flavin reductase family protein</fullName>
    </submittedName>
</protein>
<evidence type="ECO:0000259" key="2">
    <source>
        <dbReference type="SMART" id="SM00903"/>
    </source>
</evidence>
<dbReference type="Gene3D" id="2.30.110.10">
    <property type="entry name" value="Electron Transport, Fmn-binding Protein, Chain A"/>
    <property type="match status" value="1"/>
</dbReference>
<dbReference type="GO" id="GO:0042602">
    <property type="term" value="F:riboflavin reductase (NADPH) activity"/>
    <property type="evidence" value="ECO:0007669"/>
    <property type="project" value="TreeGrafter"/>
</dbReference>
<dbReference type="AlphaFoldDB" id="A0A5D3F9R5"/>
<dbReference type="Proteomes" id="UP000323505">
    <property type="component" value="Unassembled WGS sequence"/>
</dbReference>
<evidence type="ECO:0000313" key="3">
    <source>
        <dbReference type="EMBL" id="TYK44085.1"/>
    </source>
</evidence>
<dbReference type="GO" id="GO:0010181">
    <property type="term" value="F:FMN binding"/>
    <property type="evidence" value="ECO:0007669"/>
    <property type="project" value="InterPro"/>
</dbReference>
<evidence type="ECO:0000256" key="1">
    <source>
        <dbReference type="ARBA" id="ARBA00023002"/>
    </source>
</evidence>